<dbReference type="GeneID" id="54566371"/>
<dbReference type="InterPro" id="IPR045518">
    <property type="entry name" value="2EXR"/>
</dbReference>
<gene>
    <name evidence="3" type="ORF">M409DRAFT_55801</name>
</gene>
<reference evidence="3" key="1">
    <citation type="journal article" date="2020" name="Stud. Mycol.">
        <title>101 Dothideomycetes genomes: a test case for predicting lifestyles and emergence of pathogens.</title>
        <authorList>
            <person name="Haridas S."/>
            <person name="Albert R."/>
            <person name="Binder M."/>
            <person name="Bloem J."/>
            <person name="Labutti K."/>
            <person name="Salamov A."/>
            <person name="Andreopoulos B."/>
            <person name="Baker S."/>
            <person name="Barry K."/>
            <person name="Bills G."/>
            <person name="Bluhm B."/>
            <person name="Cannon C."/>
            <person name="Castanera R."/>
            <person name="Culley D."/>
            <person name="Daum C."/>
            <person name="Ezra D."/>
            <person name="Gonzalez J."/>
            <person name="Henrissat B."/>
            <person name="Kuo A."/>
            <person name="Liang C."/>
            <person name="Lipzen A."/>
            <person name="Lutzoni F."/>
            <person name="Magnuson J."/>
            <person name="Mondo S."/>
            <person name="Nolan M."/>
            <person name="Ohm R."/>
            <person name="Pangilinan J."/>
            <person name="Park H.-J."/>
            <person name="Ramirez L."/>
            <person name="Alfaro M."/>
            <person name="Sun H."/>
            <person name="Tritt A."/>
            <person name="Yoshinaga Y."/>
            <person name="Zwiers L.-H."/>
            <person name="Turgeon B."/>
            <person name="Goodwin S."/>
            <person name="Spatafora J."/>
            <person name="Crous P."/>
            <person name="Grigoriev I."/>
        </authorList>
    </citation>
    <scope>NUCLEOTIDE SEQUENCE</scope>
    <source>
        <strain evidence="3">ATCC 36951</strain>
    </source>
</reference>
<evidence type="ECO:0000259" key="2">
    <source>
        <dbReference type="Pfam" id="PF20150"/>
    </source>
</evidence>
<accession>A0A6A6CGU0</accession>
<dbReference type="EMBL" id="ML993600">
    <property type="protein sequence ID" value="KAF2165398.1"/>
    <property type="molecule type" value="Genomic_DNA"/>
</dbReference>
<feature type="compositionally biased region" description="Polar residues" evidence="1">
    <location>
        <begin position="7"/>
        <end position="19"/>
    </location>
</feature>
<proteinExistence type="predicted"/>
<organism evidence="3 4">
    <name type="scientific">Zasmidium cellare ATCC 36951</name>
    <dbReference type="NCBI Taxonomy" id="1080233"/>
    <lineage>
        <taxon>Eukaryota</taxon>
        <taxon>Fungi</taxon>
        <taxon>Dikarya</taxon>
        <taxon>Ascomycota</taxon>
        <taxon>Pezizomycotina</taxon>
        <taxon>Dothideomycetes</taxon>
        <taxon>Dothideomycetidae</taxon>
        <taxon>Mycosphaerellales</taxon>
        <taxon>Mycosphaerellaceae</taxon>
        <taxon>Zasmidium</taxon>
    </lineage>
</organism>
<feature type="region of interest" description="Disordered" evidence="1">
    <location>
        <begin position="1"/>
        <end position="31"/>
    </location>
</feature>
<dbReference type="Pfam" id="PF20150">
    <property type="entry name" value="2EXR"/>
    <property type="match status" value="1"/>
</dbReference>
<dbReference type="AlphaFoldDB" id="A0A6A6CGU0"/>
<dbReference type="InterPro" id="IPR038883">
    <property type="entry name" value="AN11006-like"/>
</dbReference>
<protein>
    <recommendedName>
        <fullName evidence="2">2EXR domain-containing protein</fullName>
    </recommendedName>
</protein>
<evidence type="ECO:0000313" key="3">
    <source>
        <dbReference type="EMBL" id="KAF2165398.1"/>
    </source>
</evidence>
<evidence type="ECO:0000256" key="1">
    <source>
        <dbReference type="SAM" id="MobiDB-lite"/>
    </source>
</evidence>
<dbReference type="OrthoDB" id="5413827at2759"/>
<evidence type="ECO:0000313" key="4">
    <source>
        <dbReference type="Proteomes" id="UP000799537"/>
    </source>
</evidence>
<sequence>MVISANGEGQPSADNSNVRPSPAHTDNAYNTDNKNLPLFRLPAELRIRIYRMIVVKPNPIHLTDLICVGHTDERHKLAQEAKQPPLAHVCSQLYHEVSHTFYADNVFKFSSIRSAGYAVRLRSEQAERMVTTWLATLSEANQNALGSVRVCVDLCWTPEGRDRKKAGLYKCVDELQVTRYRYSRAPRSEWRDSHAELTGWYWEYNVVPKKGCGRNLGTKDDQFHVRHHLLVKKS</sequence>
<dbReference type="RefSeq" id="XP_033666287.1">
    <property type="nucleotide sequence ID" value="XM_033813099.1"/>
</dbReference>
<dbReference type="PANTHER" id="PTHR42085">
    <property type="entry name" value="F-BOX DOMAIN-CONTAINING PROTEIN"/>
    <property type="match status" value="1"/>
</dbReference>
<feature type="domain" description="2EXR" evidence="2">
    <location>
        <begin position="40"/>
        <end position="103"/>
    </location>
</feature>
<dbReference type="Proteomes" id="UP000799537">
    <property type="component" value="Unassembled WGS sequence"/>
</dbReference>
<keyword evidence="4" id="KW-1185">Reference proteome</keyword>
<name>A0A6A6CGU0_ZASCE</name>
<dbReference type="PANTHER" id="PTHR42085:SF2">
    <property type="entry name" value="F-BOX DOMAIN-CONTAINING PROTEIN"/>
    <property type="match status" value="1"/>
</dbReference>